<evidence type="ECO:0008006" key="3">
    <source>
        <dbReference type="Google" id="ProtNLM"/>
    </source>
</evidence>
<dbReference type="AlphaFoldDB" id="A0A0A9B225"/>
<accession>A0A0A9B225</accession>
<feature type="signal peptide" evidence="1">
    <location>
        <begin position="1"/>
        <end position="22"/>
    </location>
</feature>
<feature type="chain" id="PRO_5002044049" description="Secreted protein" evidence="1">
    <location>
        <begin position="23"/>
        <end position="84"/>
    </location>
</feature>
<keyword evidence="1" id="KW-0732">Signal</keyword>
<dbReference type="EMBL" id="GBRH01244513">
    <property type="protein sequence ID" value="JAD53382.1"/>
    <property type="molecule type" value="Transcribed_RNA"/>
</dbReference>
<evidence type="ECO:0000256" key="1">
    <source>
        <dbReference type="SAM" id="SignalP"/>
    </source>
</evidence>
<name>A0A0A9B225_ARUDO</name>
<evidence type="ECO:0000313" key="2">
    <source>
        <dbReference type="EMBL" id="JAD53382.1"/>
    </source>
</evidence>
<proteinExistence type="predicted"/>
<organism evidence="2">
    <name type="scientific">Arundo donax</name>
    <name type="common">Giant reed</name>
    <name type="synonym">Donax arundinaceus</name>
    <dbReference type="NCBI Taxonomy" id="35708"/>
    <lineage>
        <taxon>Eukaryota</taxon>
        <taxon>Viridiplantae</taxon>
        <taxon>Streptophyta</taxon>
        <taxon>Embryophyta</taxon>
        <taxon>Tracheophyta</taxon>
        <taxon>Spermatophyta</taxon>
        <taxon>Magnoliopsida</taxon>
        <taxon>Liliopsida</taxon>
        <taxon>Poales</taxon>
        <taxon>Poaceae</taxon>
        <taxon>PACMAD clade</taxon>
        <taxon>Arundinoideae</taxon>
        <taxon>Arundineae</taxon>
        <taxon>Arundo</taxon>
    </lineage>
</organism>
<reference evidence="2" key="1">
    <citation type="submission" date="2014-09" db="EMBL/GenBank/DDBJ databases">
        <authorList>
            <person name="Magalhaes I.L.F."/>
            <person name="Oliveira U."/>
            <person name="Santos F.R."/>
            <person name="Vidigal T.H.D.A."/>
            <person name="Brescovit A.D."/>
            <person name="Santos A.J."/>
        </authorList>
    </citation>
    <scope>NUCLEOTIDE SEQUENCE</scope>
    <source>
        <tissue evidence="2">Shoot tissue taken approximately 20 cm above the soil surface</tissue>
    </source>
</reference>
<protein>
    <recommendedName>
        <fullName evidence="3">Secreted protein</fullName>
    </recommendedName>
</protein>
<sequence>MTEMAPVVCCLRIVVVVRLLRGARWRAGLVLLCSVRLRPSSGSLSSPSTPAGAVTWFAAAGIRFLCRLRSLPLATAWPEGKERR</sequence>
<reference evidence="2" key="2">
    <citation type="journal article" date="2015" name="Data Brief">
        <title>Shoot transcriptome of the giant reed, Arundo donax.</title>
        <authorList>
            <person name="Barrero R.A."/>
            <person name="Guerrero F.D."/>
            <person name="Moolhuijzen P."/>
            <person name="Goolsby J.A."/>
            <person name="Tidwell J."/>
            <person name="Bellgard S.E."/>
            <person name="Bellgard M.I."/>
        </authorList>
    </citation>
    <scope>NUCLEOTIDE SEQUENCE</scope>
    <source>
        <tissue evidence="2">Shoot tissue taken approximately 20 cm above the soil surface</tissue>
    </source>
</reference>